<dbReference type="Proteomes" id="UP000310553">
    <property type="component" value="Chromosome"/>
</dbReference>
<proteinExistence type="predicted"/>
<evidence type="ECO:0000313" key="3">
    <source>
        <dbReference type="Proteomes" id="UP000310553"/>
    </source>
</evidence>
<evidence type="ECO:0008006" key="4">
    <source>
        <dbReference type="Google" id="ProtNLM"/>
    </source>
</evidence>
<keyword evidence="1" id="KW-1133">Transmembrane helix</keyword>
<keyword evidence="1" id="KW-0472">Membrane</keyword>
<protein>
    <recommendedName>
        <fullName evidence="4">Transmembrane protein</fullName>
    </recommendedName>
</protein>
<accession>A0AA92EBJ6</accession>
<gene>
    <name evidence="2" type="ORF">E7Z57_07420</name>
</gene>
<name>A0AA92EBJ6_RALSL</name>
<keyword evidence="1" id="KW-0812">Transmembrane</keyword>
<organism evidence="2 3">
    <name type="scientific">Ralstonia solanacearum</name>
    <name type="common">Pseudomonas solanacearum</name>
    <dbReference type="NCBI Taxonomy" id="305"/>
    <lineage>
        <taxon>Bacteria</taxon>
        <taxon>Pseudomonadati</taxon>
        <taxon>Pseudomonadota</taxon>
        <taxon>Betaproteobacteria</taxon>
        <taxon>Burkholderiales</taxon>
        <taxon>Burkholderiaceae</taxon>
        <taxon>Ralstonia</taxon>
        <taxon>Ralstonia solanacearum species complex</taxon>
    </lineage>
</organism>
<evidence type="ECO:0000256" key="1">
    <source>
        <dbReference type="SAM" id="Phobius"/>
    </source>
</evidence>
<reference evidence="2 3" key="1">
    <citation type="submission" date="2019-04" db="EMBL/GenBank/DDBJ databases">
        <title>Complete Genome of UW386 and Higher Quality Genome of UW700.</title>
        <authorList>
            <person name="Jacobs J."/>
            <person name="Perez A."/>
            <person name="Steidl O."/>
            <person name="Allen C."/>
        </authorList>
    </citation>
    <scope>NUCLEOTIDE SEQUENCE [LARGE SCALE GENOMIC DNA]</scope>
    <source>
        <strain evidence="2 3">UW386</strain>
    </source>
</reference>
<evidence type="ECO:0000313" key="2">
    <source>
        <dbReference type="EMBL" id="QCX48952.1"/>
    </source>
</evidence>
<sequence>MNFPWLRVLFLVGWLASAGRRSAYHLWPHVGLEVVNALVVIAKVVEHAALLLAVMVMLARLVLRFRRRS</sequence>
<dbReference type="EMBL" id="CP039339">
    <property type="protein sequence ID" value="QCX48952.1"/>
    <property type="molecule type" value="Genomic_DNA"/>
</dbReference>
<dbReference type="AlphaFoldDB" id="A0AA92EBJ6"/>
<feature type="transmembrane region" description="Helical" evidence="1">
    <location>
        <begin position="39"/>
        <end position="63"/>
    </location>
</feature>